<evidence type="ECO:0000313" key="7">
    <source>
        <dbReference type="EMBL" id="EPS58080.1"/>
    </source>
</evidence>
<dbReference type="OrthoDB" id="1728935at2759"/>
<dbReference type="EMBL" id="AUSU01009559">
    <property type="protein sequence ID" value="EPS58080.1"/>
    <property type="molecule type" value="Genomic_DNA"/>
</dbReference>
<reference evidence="7 8" key="1">
    <citation type="journal article" date="2013" name="BMC Genomics">
        <title>The miniature genome of a carnivorous plant Genlisea aurea contains a low number of genes and short non-coding sequences.</title>
        <authorList>
            <person name="Leushkin E.V."/>
            <person name="Sutormin R.A."/>
            <person name="Nabieva E.R."/>
            <person name="Penin A.A."/>
            <person name="Kondrashov A.S."/>
            <person name="Logacheva M.D."/>
        </authorList>
    </citation>
    <scope>NUCLEOTIDE SEQUENCE [LARGE SCALE GENOMIC DNA]</scope>
</reference>
<organism evidence="7 8">
    <name type="scientific">Genlisea aurea</name>
    <dbReference type="NCBI Taxonomy" id="192259"/>
    <lineage>
        <taxon>Eukaryota</taxon>
        <taxon>Viridiplantae</taxon>
        <taxon>Streptophyta</taxon>
        <taxon>Embryophyta</taxon>
        <taxon>Tracheophyta</taxon>
        <taxon>Spermatophyta</taxon>
        <taxon>Magnoliopsida</taxon>
        <taxon>eudicotyledons</taxon>
        <taxon>Gunneridae</taxon>
        <taxon>Pentapetalae</taxon>
        <taxon>asterids</taxon>
        <taxon>lamiids</taxon>
        <taxon>Lamiales</taxon>
        <taxon>Lentibulariaceae</taxon>
        <taxon>Genlisea</taxon>
    </lineage>
</organism>
<gene>
    <name evidence="7" type="ORF">M569_16736</name>
</gene>
<keyword evidence="2 5" id="KW-0812">Transmembrane</keyword>
<feature type="non-terminal residue" evidence="7">
    <location>
        <position position="189"/>
    </location>
</feature>
<dbReference type="Gene3D" id="1.20.1740.10">
    <property type="entry name" value="Amino acid/polyamine transporter I"/>
    <property type="match status" value="1"/>
</dbReference>
<feature type="transmembrane region" description="Helical" evidence="5">
    <location>
        <begin position="152"/>
        <end position="173"/>
    </location>
</feature>
<feature type="domain" description="Amino acid permease/ SLC12A" evidence="6">
    <location>
        <begin position="19"/>
        <end position="177"/>
    </location>
</feature>
<name>S8BU05_9LAMI</name>
<keyword evidence="8" id="KW-1185">Reference proteome</keyword>
<feature type="transmembrane region" description="Helical" evidence="5">
    <location>
        <begin position="53"/>
        <end position="71"/>
    </location>
</feature>
<accession>S8BU05</accession>
<dbReference type="Proteomes" id="UP000015453">
    <property type="component" value="Unassembled WGS sequence"/>
</dbReference>
<dbReference type="PANTHER" id="PTHR11827:SF100">
    <property type="entry name" value="CATION-CHLORIDE COTRANSPORTER 1"/>
    <property type="match status" value="1"/>
</dbReference>
<feature type="non-terminal residue" evidence="7">
    <location>
        <position position="1"/>
    </location>
</feature>
<dbReference type="PANTHER" id="PTHR11827">
    <property type="entry name" value="SOLUTE CARRIER FAMILY 12, CATION COTRANSPORTERS"/>
    <property type="match status" value="1"/>
</dbReference>
<evidence type="ECO:0000256" key="5">
    <source>
        <dbReference type="SAM" id="Phobius"/>
    </source>
</evidence>
<evidence type="ECO:0000256" key="1">
    <source>
        <dbReference type="ARBA" id="ARBA00004141"/>
    </source>
</evidence>
<evidence type="ECO:0000259" key="6">
    <source>
        <dbReference type="Pfam" id="PF00324"/>
    </source>
</evidence>
<keyword evidence="3 5" id="KW-1133">Transmembrane helix</keyword>
<dbReference type="GO" id="GO:0016020">
    <property type="term" value="C:membrane"/>
    <property type="evidence" value="ECO:0007669"/>
    <property type="project" value="UniProtKB-SubCell"/>
</dbReference>
<proteinExistence type="predicted"/>
<dbReference type="InterPro" id="IPR004841">
    <property type="entry name" value="AA-permease/SLC12A_dom"/>
</dbReference>
<protein>
    <recommendedName>
        <fullName evidence="6">Amino acid permease/ SLC12A domain-containing protein</fullName>
    </recommendedName>
</protein>
<dbReference type="Pfam" id="PF00324">
    <property type="entry name" value="AA_permease"/>
    <property type="match status" value="1"/>
</dbReference>
<comment type="subcellular location">
    <subcellularLocation>
        <location evidence="1">Membrane</location>
        <topology evidence="1">Multi-pass membrane protein</topology>
    </subcellularLocation>
</comment>
<feature type="transmembrane region" description="Helical" evidence="5">
    <location>
        <begin position="27"/>
        <end position="47"/>
    </location>
</feature>
<dbReference type="GO" id="GO:0015377">
    <property type="term" value="F:chloride:monoatomic cation symporter activity"/>
    <property type="evidence" value="ECO:0007669"/>
    <property type="project" value="InterPro"/>
</dbReference>
<comment type="caution">
    <text evidence="7">The sequence shown here is derived from an EMBL/GenBank/DDBJ whole genome shotgun (WGS) entry which is preliminary data.</text>
</comment>
<evidence type="ECO:0000256" key="3">
    <source>
        <dbReference type="ARBA" id="ARBA00022989"/>
    </source>
</evidence>
<evidence type="ECO:0000256" key="4">
    <source>
        <dbReference type="ARBA" id="ARBA00023136"/>
    </source>
</evidence>
<dbReference type="AlphaFoldDB" id="S8BU05"/>
<keyword evidence="4 5" id="KW-0472">Membrane</keyword>
<evidence type="ECO:0000256" key="2">
    <source>
        <dbReference type="ARBA" id="ARBA00022692"/>
    </source>
</evidence>
<evidence type="ECO:0000313" key="8">
    <source>
        <dbReference type="Proteomes" id="UP000015453"/>
    </source>
</evidence>
<dbReference type="InterPro" id="IPR004842">
    <property type="entry name" value="SLC12A_fam"/>
</dbReference>
<feature type="transmembrane region" description="Helical" evidence="5">
    <location>
        <begin position="114"/>
        <end position="132"/>
    </location>
</feature>
<sequence>DSQTFLKVNGTDIGQPISSPSIHDMQVYGIIVTVVLCFIVFGGVKIINSVAPAFLIPVLFSLFCIFIGIFVSRNNHPAEGITGLSFKSFRDNWDSQYQTTNSAGIPDPNGRISWSFNALVGLFFPAVTGIMAGSNRSASLKDTQRSIPVGTLAATLTTSVLYLGSVLFFGALATREKLLTDRYISGSVS</sequence>